<dbReference type="Proteomes" id="UP000703269">
    <property type="component" value="Unassembled WGS sequence"/>
</dbReference>
<keyword evidence="5" id="KW-0645">Protease</keyword>
<keyword evidence="2" id="KW-0472">Membrane</keyword>
<evidence type="ECO:0000256" key="2">
    <source>
        <dbReference type="SAM" id="Phobius"/>
    </source>
</evidence>
<feature type="domain" description="Peptidase A1" evidence="4">
    <location>
        <begin position="58"/>
        <end position="411"/>
    </location>
</feature>
<feature type="chain" id="PRO_5040159599" evidence="3">
    <location>
        <begin position="25"/>
        <end position="562"/>
    </location>
</feature>
<dbReference type="Gene3D" id="1.20.5.510">
    <property type="entry name" value="Single helix bin"/>
    <property type="match status" value="1"/>
</dbReference>
<dbReference type="InterPro" id="IPR021109">
    <property type="entry name" value="Peptidase_aspartic_dom_sf"/>
</dbReference>
<feature type="region of interest" description="Disordered" evidence="1">
    <location>
        <begin position="476"/>
        <end position="562"/>
    </location>
</feature>
<dbReference type="Gene3D" id="2.40.70.10">
    <property type="entry name" value="Acid Proteases"/>
    <property type="match status" value="2"/>
</dbReference>
<gene>
    <name evidence="5" type="ORF">PsYK624_103540</name>
</gene>
<dbReference type="SUPFAM" id="SSF50630">
    <property type="entry name" value="Acid proteases"/>
    <property type="match status" value="1"/>
</dbReference>
<feature type="compositionally biased region" description="Low complexity" evidence="1">
    <location>
        <begin position="513"/>
        <end position="523"/>
    </location>
</feature>
<evidence type="ECO:0000259" key="4">
    <source>
        <dbReference type="PROSITE" id="PS51767"/>
    </source>
</evidence>
<protein>
    <submittedName>
        <fullName evidence="5">Acid protease</fullName>
    </submittedName>
</protein>
<keyword evidence="2" id="KW-0812">Transmembrane</keyword>
<dbReference type="GO" id="GO:0008233">
    <property type="term" value="F:peptidase activity"/>
    <property type="evidence" value="ECO:0007669"/>
    <property type="project" value="UniProtKB-KW"/>
</dbReference>
<accession>A0A9P3GG58</accession>
<dbReference type="AlphaFoldDB" id="A0A9P3GG58"/>
<dbReference type="InterPro" id="IPR033121">
    <property type="entry name" value="PEPTIDASE_A1"/>
</dbReference>
<evidence type="ECO:0000256" key="1">
    <source>
        <dbReference type="SAM" id="MobiDB-lite"/>
    </source>
</evidence>
<sequence length="562" mass="58654">MARKSLSTILSLTIMVPLIEDAFALHLPFAKRATNSTPASPGATTLPMPIHFDGRGGYQVPVQMASNSPQTFNFTISTGSGLTFAAGQSCAECSNTPLYNQGASTSAVSLSGSDNTTWFGTTTSGNLIKENCGALLQNGSFWQYPNQTVVVVNSQSSSLLANGISGIFGLGTNGGSTGSSASGVGFNDTIYGQFLNRNPSRANFTFGMMLNSLPASGSASAGTDGGILHWTKPDDSFFDTSKVTYKTLADTSSSAGNTNGTTINTGQDWTVGLDGWVATVGNTHLSNTDTVVAVVDPLYPNIYLPGDQAKLIHDTINGSALSGASTLSGLSQTYSIPCDAQFSFGFLVGSQTFVLNPEQLILQQGNGTCVSAIEGFTDSSLTQYLVGSRFISTIYLIFNIPRDGPPTLGFSPRTSPGKSTNVGAIVGGTVGGVAFVIILGLVAFWYLRRRADRRMGPFEIEDADKPVQQAGVEPYMVGAPTPAQPSIAPTTPLPTQPLLLGEESHGPLPPPSYEEASSSAGSPVASRPNPPRGDVKGRRVPVPSMSISEMPEMTSPTETHAL</sequence>
<feature type="transmembrane region" description="Helical" evidence="2">
    <location>
        <begin position="422"/>
        <end position="447"/>
    </location>
</feature>
<dbReference type="EMBL" id="BPQB01000038">
    <property type="protein sequence ID" value="GJE94186.1"/>
    <property type="molecule type" value="Genomic_DNA"/>
</dbReference>
<keyword evidence="5" id="KW-0378">Hydrolase</keyword>
<name>A0A9P3GG58_9APHY</name>
<keyword evidence="6" id="KW-1185">Reference proteome</keyword>
<evidence type="ECO:0000256" key="3">
    <source>
        <dbReference type="SAM" id="SignalP"/>
    </source>
</evidence>
<dbReference type="GO" id="GO:0006508">
    <property type="term" value="P:proteolysis"/>
    <property type="evidence" value="ECO:0007669"/>
    <property type="project" value="UniProtKB-KW"/>
</dbReference>
<keyword evidence="2" id="KW-1133">Transmembrane helix</keyword>
<keyword evidence="3" id="KW-0732">Signal</keyword>
<dbReference type="CDD" id="cd12087">
    <property type="entry name" value="TM_EGFR-like"/>
    <property type="match status" value="1"/>
</dbReference>
<dbReference type="PROSITE" id="PS51767">
    <property type="entry name" value="PEPTIDASE_A1"/>
    <property type="match status" value="1"/>
</dbReference>
<reference evidence="5 6" key="1">
    <citation type="submission" date="2021-08" db="EMBL/GenBank/DDBJ databases">
        <title>Draft Genome Sequence of Phanerochaete sordida strain YK-624.</title>
        <authorList>
            <person name="Mori T."/>
            <person name="Dohra H."/>
            <person name="Suzuki T."/>
            <person name="Kawagishi H."/>
            <person name="Hirai H."/>
        </authorList>
    </citation>
    <scope>NUCLEOTIDE SEQUENCE [LARGE SCALE GENOMIC DNA]</scope>
    <source>
        <strain evidence="5 6">YK-624</strain>
    </source>
</reference>
<evidence type="ECO:0000313" key="5">
    <source>
        <dbReference type="EMBL" id="GJE94186.1"/>
    </source>
</evidence>
<organism evidence="5 6">
    <name type="scientific">Phanerochaete sordida</name>
    <dbReference type="NCBI Taxonomy" id="48140"/>
    <lineage>
        <taxon>Eukaryota</taxon>
        <taxon>Fungi</taxon>
        <taxon>Dikarya</taxon>
        <taxon>Basidiomycota</taxon>
        <taxon>Agaricomycotina</taxon>
        <taxon>Agaricomycetes</taxon>
        <taxon>Polyporales</taxon>
        <taxon>Phanerochaetaceae</taxon>
        <taxon>Phanerochaete</taxon>
    </lineage>
</organism>
<dbReference type="OrthoDB" id="2563011at2759"/>
<evidence type="ECO:0000313" key="6">
    <source>
        <dbReference type="Proteomes" id="UP000703269"/>
    </source>
</evidence>
<proteinExistence type="predicted"/>
<comment type="caution">
    <text evidence="5">The sequence shown here is derived from an EMBL/GenBank/DDBJ whole genome shotgun (WGS) entry which is preliminary data.</text>
</comment>
<feature type="signal peptide" evidence="3">
    <location>
        <begin position="1"/>
        <end position="24"/>
    </location>
</feature>